<organism evidence="3 4">
    <name type="scientific">Thalassobaculum fulvum</name>
    <dbReference type="NCBI Taxonomy" id="1633335"/>
    <lineage>
        <taxon>Bacteria</taxon>
        <taxon>Pseudomonadati</taxon>
        <taxon>Pseudomonadota</taxon>
        <taxon>Alphaproteobacteria</taxon>
        <taxon>Rhodospirillales</taxon>
        <taxon>Thalassobaculaceae</taxon>
        <taxon>Thalassobaculum</taxon>
    </lineage>
</organism>
<evidence type="ECO:0000256" key="2">
    <source>
        <dbReference type="SAM" id="Phobius"/>
    </source>
</evidence>
<dbReference type="RefSeq" id="WP_189991315.1">
    <property type="nucleotide sequence ID" value="NZ_BMZS01000007.1"/>
</dbReference>
<dbReference type="AlphaFoldDB" id="A0A919CQC3"/>
<evidence type="ECO:0000313" key="3">
    <source>
        <dbReference type="EMBL" id="GHD54305.1"/>
    </source>
</evidence>
<accession>A0A919CQC3</accession>
<keyword evidence="2" id="KW-1133">Transmembrane helix</keyword>
<name>A0A919CQC3_9PROT</name>
<keyword evidence="2" id="KW-0472">Membrane</keyword>
<feature type="transmembrane region" description="Helical" evidence="2">
    <location>
        <begin position="94"/>
        <end position="120"/>
    </location>
</feature>
<feature type="transmembrane region" description="Helical" evidence="2">
    <location>
        <begin position="14"/>
        <end position="41"/>
    </location>
</feature>
<feature type="transmembrane region" description="Helical" evidence="2">
    <location>
        <begin position="53"/>
        <end position="74"/>
    </location>
</feature>
<feature type="region of interest" description="Disordered" evidence="1">
    <location>
        <begin position="140"/>
        <end position="169"/>
    </location>
</feature>
<sequence>MTANSASSAATRAIFFMIIAVIGLFTLPTILVLGIGMLPTLGAMITDRRKEKYATLCVGAMNFTGVLPFMIQLWTEDHSYEHAFRVIAQPVTWLVMYGAAALGWAIYFVAPGIVGMFIGMRTEQRIQRLRRRQRDLVEEWGPGVAGGRREADDDRAGQDRPNQGRPGRE</sequence>
<evidence type="ECO:0000256" key="1">
    <source>
        <dbReference type="SAM" id="MobiDB-lite"/>
    </source>
</evidence>
<gene>
    <name evidence="3" type="ORF">GCM10017083_31670</name>
</gene>
<protein>
    <submittedName>
        <fullName evidence="3">Uncharacterized protein</fullName>
    </submittedName>
</protein>
<reference evidence="3" key="2">
    <citation type="submission" date="2020-09" db="EMBL/GenBank/DDBJ databases">
        <authorList>
            <person name="Sun Q."/>
            <person name="Kim S."/>
        </authorList>
    </citation>
    <scope>NUCLEOTIDE SEQUENCE</scope>
    <source>
        <strain evidence="3">KCTC 42651</strain>
    </source>
</reference>
<evidence type="ECO:0000313" key="4">
    <source>
        <dbReference type="Proteomes" id="UP000630353"/>
    </source>
</evidence>
<feature type="compositionally biased region" description="Basic and acidic residues" evidence="1">
    <location>
        <begin position="147"/>
        <end position="158"/>
    </location>
</feature>
<proteinExistence type="predicted"/>
<dbReference type="Proteomes" id="UP000630353">
    <property type="component" value="Unassembled WGS sequence"/>
</dbReference>
<dbReference type="EMBL" id="BMZS01000007">
    <property type="protein sequence ID" value="GHD54305.1"/>
    <property type="molecule type" value="Genomic_DNA"/>
</dbReference>
<comment type="caution">
    <text evidence="3">The sequence shown here is derived from an EMBL/GenBank/DDBJ whole genome shotgun (WGS) entry which is preliminary data.</text>
</comment>
<keyword evidence="4" id="KW-1185">Reference proteome</keyword>
<keyword evidence="2" id="KW-0812">Transmembrane</keyword>
<reference evidence="3" key="1">
    <citation type="journal article" date="2014" name="Int. J. Syst. Evol. Microbiol.">
        <title>Complete genome sequence of Corynebacterium casei LMG S-19264T (=DSM 44701T), isolated from a smear-ripened cheese.</title>
        <authorList>
            <consortium name="US DOE Joint Genome Institute (JGI-PGF)"/>
            <person name="Walter F."/>
            <person name="Albersmeier A."/>
            <person name="Kalinowski J."/>
            <person name="Ruckert C."/>
        </authorList>
    </citation>
    <scope>NUCLEOTIDE SEQUENCE</scope>
    <source>
        <strain evidence="3">KCTC 42651</strain>
    </source>
</reference>